<evidence type="ECO:0000313" key="3">
    <source>
        <dbReference type="EMBL" id="CAB4933536.1"/>
    </source>
</evidence>
<accession>A0A6J7IS13</accession>
<sequence length="576" mass="58232">MQRARVTRVSAIALAVIVTTFCLIACTVVTARDAAASGSVPTAAVAVASGTVVYSPPCDAPIVDHFRPPKGEWGPGNRGSDYGTTAGAEISAVAEGAVVFAGEVGGALHVTIEHTDGLRSSYSFLATIAVARGDRVRRGASVGTAAGPFHLGFRTPDGSYLDPEAVLSGAVQPSTRLVPGADEGLAPLGGGEHRSLMHVLFDTGSAAIANLARTGVDIAAIGAHYATTLSAVAVEFRAATAFVRWAQQRMNCTDESVPVPSPTARRIVIEVSGLGTASDDNSAWEFDTDRLGYAPDDVVRFSYNGGRVPPRRPGISALEASGSGWSEFDRIDSQQPVGVSADRLAALISATARDNPGVPIDVFAHSQGGVVARLAVERADRAGDLPSSVSTLVTVGSPHAGAPLATGVAAVGLTAAGRGVLGAVRSSHLAGDLDDRLPAMADLAETSPVIQELRSTPMPQHVRFVSLGGSGDLVVPGVATSDPAADDQRILPTELDLAVHGHLPGDSRVTRELGLAVAGLPLTCQGFTEAAGSFLMAEGVSVAESAAGAGIAVGVVGGSPPLAAIGAGVGALVDDD</sequence>
<dbReference type="CDD" id="cd12797">
    <property type="entry name" value="M23_peptidase"/>
    <property type="match status" value="1"/>
</dbReference>
<organism evidence="3">
    <name type="scientific">freshwater metagenome</name>
    <dbReference type="NCBI Taxonomy" id="449393"/>
    <lineage>
        <taxon>unclassified sequences</taxon>
        <taxon>metagenomes</taxon>
        <taxon>ecological metagenomes</taxon>
    </lineage>
</organism>
<evidence type="ECO:0000259" key="2">
    <source>
        <dbReference type="Pfam" id="PF24096"/>
    </source>
</evidence>
<reference evidence="3" key="1">
    <citation type="submission" date="2020-05" db="EMBL/GenBank/DDBJ databases">
        <authorList>
            <person name="Chiriac C."/>
            <person name="Salcher M."/>
            <person name="Ghai R."/>
            <person name="Kavagutti S V."/>
        </authorList>
    </citation>
    <scope>NUCLEOTIDE SEQUENCE</scope>
</reference>
<dbReference type="Pfam" id="PF24096">
    <property type="entry name" value="DUF7379"/>
    <property type="match status" value="1"/>
</dbReference>
<feature type="domain" description="DUF7379" evidence="2">
    <location>
        <begin position="341"/>
        <end position="407"/>
    </location>
</feature>
<dbReference type="InterPro" id="IPR029058">
    <property type="entry name" value="AB_hydrolase_fold"/>
</dbReference>
<dbReference type="Gene3D" id="3.40.50.1820">
    <property type="entry name" value="alpha/beta hydrolase"/>
    <property type="match status" value="1"/>
</dbReference>
<dbReference type="EMBL" id="CAFBNC010000031">
    <property type="protein sequence ID" value="CAB4933536.1"/>
    <property type="molecule type" value="Genomic_DNA"/>
</dbReference>
<dbReference type="InterPro" id="IPR055803">
    <property type="entry name" value="DUF7379"/>
</dbReference>
<dbReference type="InterPro" id="IPR050570">
    <property type="entry name" value="Cell_wall_metabolism_enzyme"/>
</dbReference>
<evidence type="ECO:0000259" key="1">
    <source>
        <dbReference type="Pfam" id="PF01551"/>
    </source>
</evidence>
<feature type="domain" description="M23ase beta-sheet core" evidence="1">
    <location>
        <begin position="77"/>
        <end position="145"/>
    </location>
</feature>
<protein>
    <submittedName>
        <fullName evidence="3">Unannotated protein</fullName>
    </submittedName>
</protein>
<dbReference type="Gene3D" id="2.70.70.10">
    <property type="entry name" value="Glucose Permease (Domain IIA)"/>
    <property type="match status" value="1"/>
</dbReference>
<dbReference type="GO" id="GO:0004222">
    <property type="term" value="F:metalloendopeptidase activity"/>
    <property type="evidence" value="ECO:0007669"/>
    <property type="project" value="TreeGrafter"/>
</dbReference>
<proteinExistence type="predicted"/>
<gene>
    <name evidence="3" type="ORF">UFOPK3733_00822</name>
</gene>
<dbReference type="AlphaFoldDB" id="A0A6J7IS13"/>
<dbReference type="SUPFAM" id="SSF51261">
    <property type="entry name" value="Duplicated hybrid motif"/>
    <property type="match status" value="1"/>
</dbReference>
<dbReference type="Pfam" id="PF01551">
    <property type="entry name" value="Peptidase_M23"/>
    <property type="match status" value="1"/>
</dbReference>
<dbReference type="SUPFAM" id="SSF53474">
    <property type="entry name" value="alpha/beta-Hydrolases"/>
    <property type="match status" value="1"/>
</dbReference>
<name>A0A6J7IS13_9ZZZZ</name>
<dbReference type="PANTHER" id="PTHR21666">
    <property type="entry name" value="PEPTIDASE-RELATED"/>
    <property type="match status" value="1"/>
</dbReference>
<dbReference type="InterPro" id="IPR011055">
    <property type="entry name" value="Dup_hybrid_motif"/>
</dbReference>
<dbReference type="PANTHER" id="PTHR21666:SF270">
    <property type="entry name" value="MUREIN HYDROLASE ACTIVATOR ENVC"/>
    <property type="match status" value="1"/>
</dbReference>
<dbReference type="InterPro" id="IPR016047">
    <property type="entry name" value="M23ase_b-sheet_dom"/>
</dbReference>